<evidence type="ECO:0000313" key="3">
    <source>
        <dbReference type="Proteomes" id="UP000272025"/>
    </source>
</evidence>
<feature type="region of interest" description="Disordered" evidence="1">
    <location>
        <begin position="278"/>
        <end position="310"/>
    </location>
</feature>
<dbReference type="AlphaFoldDB" id="A0A3N2Q5F4"/>
<name>A0A3N2Q5F4_SODAK</name>
<organism evidence="2 3">
    <name type="scientific">Sodiomyces alkalinus (strain CBS 110278 / VKM F-3762 / F11)</name>
    <name type="common">Alkaliphilic filamentous fungus</name>
    <dbReference type="NCBI Taxonomy" id="1314773"/>
    <lineage>
        <taxon>Eukaryota</taxon>
        <taxon>Fungi</taxon>
        <taxon>Dikarya</taxon>
        <taxon>Ascomycota</taxon>
        <taxon>Pezizomycotina</taxon>
        <taxon>Sordariomycetes</taxon>
        <taxon>Hypocreomycetidae</taxon>
        <taxon>Glomerellales</taxon>
        <taxon>Plectosphaerellaceae</taxon>
        <taxon>Sodiomyces</taxon>
    </lineage>
</organism>
<evidence type="ECO:0000256" key="1">
    <source>
        <dbReference type="SAM" id="MobiDB-lite"/>
    </source>
</evidence>
<protein>
    <submittedName>
        <fullName evidence="2">Uncharacterized protein</fullName>
    </submittedName>
</protein>
<gene>
    <name evidence="2" type="ORF">SODALDRAFT_354119</name>
</gene>
<dbReference type="EMBL" id="ML119051">
    <property type="protein sequence ID" value="ROT42001.1"/>
    <property type="molecule type" value="Genomic_DNA"/>
</dbReference>
<keyword evidence="3" id="KW-1185">Reference proteome</keyword>
<feature type="compositionally biased region" description="Basic residues" evidence="1">
    <location>
        <begin position="290"/>
        <end position="299"/>
    </location>
</feature>
<evidence type="ECO:0000313" key="2">
    <source>
        <dbReference type="EMBL" id="ROT42001.1"/>
    </source>
</evidence>
<dbReference type="GeneID" id="39582168"/>
<proteinExistence type="predicted"/>
<sequence>MYVLTTPRFVVGGGLIYAGSDRASGGSSRRALGLAMAGAWTKKAQEAWLQIWKEFGIRNFWGGGGQDDEMTYPRMRFRRDARPLSWYLGRGTNGEVTPRQWSKKAKMPRLIPSIKDQRTKSLQIPMQWLQVFAQWSSAIELPKVQCRKVPNAGGRANVIPPGSLKTLIEMTSYGLITSCGSDSLVLIFLFSVSSTHLSASTTSSVNSPVNSPVFALQAITYCLGMALGIALGTASQPPAKQILIGSNPNQRRRRHTLVLLYDRAPGAFVLPRFDRTTRPYRSSTQAPEKKSKRKRKHAKGQNEMRSLDKVTIGIEWHPEYRE</sequence>
<dbReference type="Proteomes" id="UP000272025">
    <property type="component" value="Unassembled WGS sequence"/>
</dbReference>
<reference evidence="2 3" key="1">
    <citation type="journal article" date="2018" name="Mol. Ecol.">
        <title>The obligate alkalophilic soda-lake fungus Sodiomyces alkalinus has shifted to a protein diet.</title>
        <authorList>
            <person name="Grum-Grzhimaylo A.A."/>
            <person name="Falkoski D.L."/>
            <person name="van den Heuvel J."/>
            <person name="Valero-Jimenez C.A."/>
            <person name="Min B."/>
            <person name="Choi I.G."/>
            <person name="Lipzen A."/>
            <person name="Daum C.G."/>
            <person name="Aanen D.K."/>
            <person name="Tsang A."/>
            <person name="Henrissat B."/>
            <person name="Bilanenko E.N."/>
            <person name="de Vries R.P."/>
            <person name="van Kan J.A.L."/>
            <person name="Grigoriev I.V."/>
            <person name="Debets A.J.M."/>
        </authorList>
    </citation>
    <scope>NUCLEOTIDE SEQUENCE [LARGE SCALE GENOMIC DNA]</scope>
    <source>
        <strain evidence="2 3">F11</strain>
    </source>
</reference>
<dbReference type="RefSeq" id="XP_028469807.1">
    <property type="nucleotide sequence ID" value="XM_028613690.1"/>
</dbReference>
<accession>A0A3N2Q5F4</accession>